<comment type="caution">
    <text evidence="7">The sequence shown here is derived from an EMBL/GenBank/DDBJ whole genome shotgun (WGS) entry which is preliminary data.</text>
</comment>
<dbReference type="InterPro" id="IPR013149">
    <property type="entry name" value="ADH-like_C"/>
</dbReference>
<evidence type="ECO:0000256" key="2">
    <source>
        <dbReference type="ARBA" id="ARBA00008072"/>
    </source>
</evidence>
<dbReference type="PANTHER" id="PTHR43350">
    <property type="entry name" value="NAD-DEPENDENT ALCOHOL DEHYDROGENASE"/>
    <property type="match status" value="1"/>
</dbReference>
<keyword evidence="8" id="KW-1185">Reference proteome</keyword>
<dbReference type="SMART" id="SM00829">
    <property type="entry name" value="PKS_ER"/>
    <property type="match status" value="1"/>
</dbReference>
<protein>
    <submittedName>
        <fullName evidence="7">D-arabitol-phosphate dehydrogenase</fullName>
        <ecNumber evidence="7">1.1.1.301</ecNumber>
    </submittedName>
</protein>
<name>A0A6V8M1C3_9BACT</name>
<comment type="similarity">
    <text evidence="2">Belongs to the zinc-containing alcohol dehydrogenase family.</text>
</comment>
<dbReference type="PANTHER" id="PTHR43350:SF2">
    <property type="entry name" value="GROES-LIKE ZINC-BINDING ALCOHOL DEHYDROGENASE FAMILY PROTEIN"/>
    <property type="match status" value="1"/>
</dbReference>
<evidence type="ECO:0000256" key="3">
    <source>
        <dbReference type="ARBA" id="ARBA00022723"/>
    </source>
</evidence>
<gene>
    <name evidence="7" type="ORF">NNJEOMEG_02097</name>
</gene>
<evidence type="ECO:0000259" key="6">
    <source>
        <dbReference type="SMART" id="SM00829"/>
    </source>
</evidence>
<reference evidence="7 8" key="2">
    <citation type="submission" date="2020-05" db="EMBL/GenBank/DDBJ databases">
        <title>Draft genome sequence of Desulfovibrio sp. strainFSS-1.</title>
        <authorList>
            <person name="Shimoshige H."/>
            <person name="Kobayashi H."/>
            <person name="Maekawa T."/>
        </authorList>
    </citation>
    <scope>NUCLEOTIDE SEQUENCE [LARGE SCALE GENOMIC DNA]</scope>
    <source>
        <strain evidence="7 8">SIID29052-01</strain>
    </source>
</reference>
<comment type="cofactor">
    <cofactor evidence="1">
        <name>Zn(2+)</name>
        <dbReference type="ChEBI" id="CHEBI:29105"/>
    </cofactor>
</comment>
<dbReference type="InterPro" id="IPR036291">
    <property type="entry name" value="NAD(P)-bd_dom_sf"/>
</dbReference>
<dbReference type="EMBL" id="BLTE01000009">
    <property type="protein sequence ID" value="GFK94255.1"/>
    <property type="molecule type" value="Genomic_DNA"/>
</dbReference>
<dbReference type="InterPro" id="IPR020843">
    <property type="entry name" value="ER"/>
</dbReference>
<evidence type="ECO:0000256" key="5">
    <source>
        <dbReference type="ARBA" id="ARBA00023002"/>
    </source>
</evidence>
<evidence type="ECO:0000313" key="8">
    <source>
        <dbReference type="Proteomes" id="UP000494245"/>
    </source>
</evidence>
<dbReference type="CDD" id="cd08242">
    <property type="entry name" value="MDR_like"/>
    <property type="match status" value="1"/>
</dbReference>
<keyword evidence="5 7" id="KW-0560">Oxidoreductase</keyword>
<dbReference type="Gene3D" id="3.90.180.10">
    <property type="entry name" value="Medium-chain alcohol dehydrogenases, catalytic domain"/>
    <property type="match status" value="1"/>
</dbReference>
<dbReference type="GO" id="GO:0046872">
    <property type="term" value="F:metal ion binding"/>
    <property type="evidence" value="ECO:0007669"/>
    <property type="project" value="UniProtKB-KW"/>
</dbReference>
<dbReference type="EC" id="1.1.1.301" evidence="7"/>
<dbReference type="RefSeq" id="WP_173084164.1">
    <property type="nucleotide sequence ID" value="NZ_BLTE01000009.1"/>
</dbReference>
<dbReference type="InterPro" id="IPR013154">
    <property type="entry name" value="ADH-like_N"/>
</dbReference>
<accession>A0A6V8M1C3</accession>
<reference evidence="7 8" key="1">
    <citation type="submission" date="2020-04" db="EMBL/GenBank/DDBJ databases">
        <authorList>
            <consortium name="Desulfovibrio sp. FSS-1 genome sequencing consortium"/>
            <person name="Shimoshige H."/>
            <person name="Kobayashi H."/>
            <person name="Maekawa T."/>
        </authorList>
    </citation>
    <scope>NUCLEOTIDE SEQUENCE [LARGE SCALE GENOMIC DNA]</scope>
    <source>
        <strain evidence="7 8">SIID29052-01</strain>
    </source>
</reference>
<evidence type="ECO:0000256" key="1">
    <source>
        <dbReference type="ARBA" id="ARBA00001947"/>
    </source>
</evidence>
<dbReference type="Gene3D" id="3.40.50.720">
    <property type="entry name" value="NAD(P)-binding Rossmann-like Domain"/>
    <property type="match status" value="1"/>
</dbReference>
<dbReference type="Proteomes" id="UP000494245">
    <property type="component" value="Unassembled WGS sequence"/>
</dbReference>
<dbReference type="SUPFAM" id="SSF50129">
    <property type="entry name" value="GroES-like"/>
    <property type="match status" value="1"/>
</dbReference>
<keyword evidence="3" id="KW-0479">Metal-binding</keyword>
<keyword evidence="4" id="KW-0862">Zinc</keyword>
<dbReference type="GO" id="GO:0016491">
    <property type="term" value="F:oxidoreductase activity"/>
    <property type="evidence" value="ECO:0007669"/>
    <property type="project" value="UniProtKB-KW"/>
</dbReference>
<sequence length="312" mass="32944">MIAVRFHKGTMELADLPQPPPGPGEALVRVLVAGICNTDLELFKGYMNFSGTPGHEFVGVVERAPDAPHLEGRRVTADINAAPGHGDHRHASGRRVLGILGWDGAFAQYILAPVDNLHAVPDTLSDEAAVFAEPLAAALEVGQQVHIRATDRLAVLGDGKLGLLIAMALRHLCPGLVLSGKHPDKLAIASAQGVRTTLASDIAGPFDIVVEATGRTQGLEAALDLVRPEGTVVLKSTTEAKTPVNLARVVVQEITLVGSRCGDTALALDHLARGLVEPSGLVEAVYPLERFREAFESAARPGARKVLVRVSR</sequence>
<dbReference type="Pfam" id="PF00107">
    <property type="entry name" value="ADH_zinc_N"/>
    <property type="match status" value="1"/>
</dbReference>
<evidence type="ECO:0000313" key="7">
    <source>
        <dbReference type="EMBL" id="GFK94255.1"/>
    </source>
</evidence>
<dbReference type="AlphaFoldDB" id="A0A6V8M1C3"/>
<feature type="domain" description="Enoyl reductase (ER)" evidence="6">
    <location>
        <begin position="9"/>
        <end position="308"/>
    </location>
</feature>
<dbReference type="InterPro" id="IPR011032">
    <property type="entry name" value="GroES-like_sf"/>
</dbReference>
<proteinExistence type="inferred from homology"/>
<dbReference type="Pfam" id="PF08240">
    <property type="entry name" value="ADH_N"/>
    <property type="match status" value="1"/>
</dbReference>
<dbReference type="SUPFAM" id="SSF51735">
    <property type="entry name" value="NAD(P)-binding Rossmann-fold domains"/>
    <property type="match status" value="1"/>
</dbReference>
<organism evidence="7 8">
    <name type="scientific">Fundidesulfovibrio magnetotacticus</name>
    <dbReference type="NCBI Taxonomy" id="2730080"/>
    <lineage>
        <taxon>Bacteria</taxon>
        <taxon>Pseudomonadati</taxon>
        <taxon>Thermodesulfobacteriota</taxon>
        <taxon>Desulfovibrionia</taxon>
        <taxon>Desulfovibrionales</taxon>
        <taxon>Desulfovibrionaceae</taxon>
        <taxon>Fundidesulfovibrio</taxon>
    </lineage>
</organism>
<evidence type="ECO:0000256" key="4">
    <source>
        <dbReference type="ARBA" id="ARBA00022833"/>
    </source>
</evidence>